<keyword evidence="1" id="KW-0812">Transmembrane</keyword>
<keyword evidence="1" id="KW-0472">Membrane</keyword>
<dbReference type="AlphaFoldDB" id="A0A2W7QZ59"/>
<evidence type="ECO:0000313" key="2">
    <source>
        <dbReference type="EMBL" id="PZX48967.1"/>
    </source>
</evidence>
<gene>
    <name evidence="2" type="ORF">LX76_04008</name>
</gene>
<accession>A0A2W7QZ59</accession>
<sequence length="69" mass="7331">MGSDFGCCDGGGLCLFKIEPFLFLALALDSVSLAFFLGRRSCNALFLPCNARGLRSFDSCAVSVQQGCL</sequence>
<keyword evidence="1" id="KW-1133">Transmembrane helix</keyword>
<dbReference type="Proteomes" id="UP000249538">
    <property type="component" value="Unassembled WGS sequence"/>
</dbReference>
<evidence type="ECO:0000256" key="1">
    <source>
        <dbReference type="SAM" id="Phobius"/>
    </source>
</evidence>
<reference evidence="2 3" key="1">
    <citation type="submission" date="2018-06" db="EMBL/GenBank/DDBJ databases">
        <title>Genomic Encyclopedia of Archaeal and Bacterial Type Strains, Phase II (KMG-II): from individual species to whole genera.</title>
        <authorList>
            <person name="Goeker M."/>
        </authorList>
    </citation>
    <scope>NUCLEOTIDE SEQUENCE [LARGE SCALE GENOMIC DNA]</scope>
    <source>
        <strain evidence="2 3">DSM 18774</strain>
    </source>
</reference>
<comment type="caution">
    <text evidence="2">The sequence shown here is derived from an EMBL/GenBank/DDBJ whole genome shotgun (WGS) entry which is preliminary data.</text>
</comment>
<protein>
    <submittedName>
        <fullName evidence="2">Uncharacterized protein</fullName>
    </submittedName>
</protein>
<proteinExistence type="predicted"/>
<name>A0A2W7QZ59_9RHOB</name>
<organism evidence="2 3">
    <name type="scientific">Cereibacter changlensis</name>
    <dbReference type="NCBI Taxonomy" id="402884"/>
    <lineage>
        <taxon>Bacteria</taxon>
        <taxon>Pseudomonadati</taxon>
        <taxon>Pseudomonadota</taxon>
        <taxon>Alphaproteobacteria</taxon>
        <taxon>Rhodobacterales</taxon>
        <taxon>Paracoccaceae</taxon>
        <taxon>Cereibacter</taxon>
    </lineage>
</organism>
<dbReference type="EMBL" id="QKZS01000018">
    <property type="protein sequence ID" value="PZX48967.1"/>
    <property type="molecule type" value="Genomic_DNA"/>
</dbReference>
<evidence type="ECO:0000313" key="3">
    <source>
        <dbReference type="Proteomes" id="UP000249538"/>
    </source>
</evidence>
<feature type="transmembrane region" description="Helical" evidence="1">
    <location>
        <begin position="20"/>
        <end position="38"/>
    </location>
</feature>